<dbReference type="GeneID" id="19272893"/>
<dbReference type="InParanoid" id="W3X591"/>
<evidence type="ECO:0000313" key="3">
    <source>
        <dbReference type="EMBL" id="ETS80351.1"/>
    </source>
</evidence>
<accession>W3X591</accession>
<dbReference type="RefSeq" id="XP_007834652.1">
    <property type="nucleotide sequence ID" value="XM_007836461.1"/>
</dbReference>
<feature type="chain" id="PRO_5004835773" description="Ecp2 effector protein domain-containing protein" evidence="2">
    <location>
        <begin position="23"/>
        <end position="206"/>
    </location>
</feature>
<dbReference type="Proteomes" id="UP000030651">
    <property type="component" value="Unassembled WGS sequence"/>
</dbReference>
<name>W3X591_PESFW</name>
<dbReference type="KEGG" id="pfy:PFICI_07880"/>
<protein>
    <recommendedName>
        <fullName evidence="5">Ecp2 effector protein domain-containing protein</fullName>
    </recommendedName>
</protein>
<evidence type="ECO:0008006" key="5">
    <source>
        <dbReference type="Google" id="ProtNLM"/>
    </source>
</evidence>
<evidence type="ECO:0000313" key="4">
    <source>
        <dbReference type="Proteomes" id="UP000030651"/>
    </source>
</evidence>
<gene>
    <name evidence="3" type="ORF">PFICI_07880</name>
</gene>
<keyword evidence="2" id="KW-0732">Signal</keyword>
<dbReference type="OrthoDB" id="4737007at2759"/>
<dbReference type="AlphaFoldDB" id="W3X591"/>
<dbReference type="EMBL" id="KI912113">
    <property type="protein sequence ID" value="ETS80351.1"/>
    <property type="molecule type" value="Genomic_DNA"/>
</dbReference>
<evidence type="ECO:0000256" key="1">
    <source>
        <dbReference type="SAM" id="MobiDB-lite"/>
    </source>
</evidence>
<reference evidence="4" key="1">
    <citation type="journal article" date="2015" name="BMC Genomics">
        <title>Genomic and transcriptomic analysis of the endophytic fungus Pestalotiopsis fici reveals its lifestyle and high potential for synthesis of natural products.</title>
        <authorList>
            <person name="Wang X."/>
            <person name="Zhang X."/>
            <person name="Liu L."/>
            <person name="Xiang M."/>
            <person name="Wang W."/>
            <person name="Sun X."/>
            <person name="Che Y."/>
            <person name="Guo L."/>
            <person name="Liu G."/>
            <person name="Guo L."/>
            <person name="Wang C."/>
            <person name="Yin W.B."/>
            <person name="Stadler M."/>
            <person name="Zhang X."/>
            <person name="Liu X."/>
        </authorList>
    </citation>
    <scope>NUCLEOTIDE SEQUENCE [LARGE SCALE GENOMIC DNA]</scope>
    <source>
        <strain evidence="4">W106-1 / CGMCC3.15140</strain>
    </source>
</reference>
<feature type="region of interest" description="Disordered" evidence="1">
    <location>
        <begin position="185"/>
        <end position="206"/>
    </location>
</feature>
<keyword evidence="4" id="KW-1185">Reference proteome</keyword>
<dbReference type="HOGENOM" id="CLU_1332339_0_0_1"/>
<evidence type="ECO:0000256" key="2">
    <source>
        <dbReference type="SAM" id="SignalP"/>
    </source>
</evidence>
<organism evidence="3 4">
    <name type="scientific">Pestalotiopsis fici (strain W106-1 / CGMCC3.15140)</name>
    <dbReference type="NCBI Taxonomy" id="1229662"/>
    <lineage>
        <taxon>Eukaryota</taxon>
        <taxon>Fungi</taxon>
        <taxon>Dikarya</taxon>
        <taxon>Ascomycota</taxon>
        <taxon>Pezizomycotina</taxon>
        <taxon>Sordariomycetes</taxon>
        <taxon>Xylariomycetidae</taxon>
        <taxon>Amphisphaeriales</taxon>
        <taxon>Sporocadaceae</taxon>
        <taxon>Pestalotiopsis</taxon>
    </lineage>
</organism>
<sequence length="206" mass="22384">MKPSRSHAAAVCLFGLVYLSLGAHVPLSKLMEVVEDVDDGPQASLHNEQPQYTLFLDEDELGMEQEYHGIQKRGYYTCYNRQTNSITVPDCQAIIDRIETADQPSFTVPSGLCLTWWQGTCMSRLCAKSGAPLRGLNKTSGSVVGELRDVILNDCVRTGLEGMAGDCANMDANCGSYRLTLEHHGSEVLGGPPPNPNQPAPVSMLL</sequence>
<proteinExistence type="predicted"/>
<feature type="signal peptide" evidence="2">
    <location>
        <begin position="1"/>
        <end position="22"/>
    </location>
</feature>